<keyword evidence="9" id="KW-0732">Signal</keyword>
<dbReference type="GO" id="GO:0050830">
    <property type="term" value="P:defense response to Gram-positive bacterium"/>
    <property type="evidence" value="ECO:0007669"/>
    <property type="project" value="UniProtKB-ARBA"/>
</dbReference>
<evidence type="ECO:0000256" key="3">
    <source>
        <dbReference type="ARBA" id="ARBA00022529"/>
    </source>
</evidence>
<evidence type="ECO:0000313" key="11">
    <source>
        <dbReference type="EMBL" id="CAM92111.1"/>
    </source>
</evidence>
<dbReference type="PROSITE" id="PS51378">
    <property type="entry name" value="INVERT_DEFENSINS"/>
    <property type="match status" value="1"/>
</dbReference>
<dbReference type="CDD" id="cd21806">
    <property type="entry name" value="DEFL_defensin-like"/>
    <property type="match status" value="1"/>
</dbReference>
<dbReference type="AlphaFoldDB" id="A4VBA2"/>
<proteinExistence type="evidence at transcript level"/>
<evidence type="ECO:0000256" key="1">
    <source>
        <dbReference type="ARBA" id="ARBA00004613"/>
    </source>
</evidence>
<dbReference type="GO" id="GO:0045087">
    <property type="term" value="P:innate immune response"/>
    <property type="evidence" value="ECO:0007669"/>
    <property type="project" value="UniProtKB-KW"/>
</dbReference>
<feature type="signal peptide" evidence="9">
    <location>
        <begin position="1"/>
        <end position="21"/>
    </location>
</feature>
<dbReference type="GO" id="GO:0006959">
    <property type="term" value="P:humoral immune response"/>
    <property type="evidence" value="ECO:0007669"/>
    <property type="project" value="TreeGrafter"/>
</dbReference>
<dbReference type="PANTHER" id="PTHR13645:SF0">
    <property type="entry name" value="DEFENSIN"/>
    <property type="match status" value="1"/>
</dbReference>
<accession>A4VBA2</accession>
<keyword evidence="4" id="KW-0399">Innate immunity</keyword>
<evidence type="ECO:0000256" key="4">
    <source>
        <dbReference type="ARBA" id="ARBA00022588"/>
    </source>
</evidence>
<evidence type="ECO:0000259" key="10">
    <source>
        <dbReference type="PROSITE" id="PS51378"/>
    </source>
</evidence>
<dbReference type="InterPro" id="IPR036574">
    <property type="entry name" value="Scorpion_toxin-like_sf"/>
</dbReference>
<dbReference type="InterPro" id="IPR001542">
    <property type="entry name" value="Defensin_invertebrate/fungal"/>
</dbReference>
<protein>
    <recommendedName>
        <fullName evidence="10">Invertebrate defensins family profile domain-containing protein</fullName>
    </recommendedName>
</protein>
<dbReference type="FunFam" id="3.30.30.10:FF:000005">
    <property type="entry name" value="Defensin"/>
    <property type="match status" value="1"/>
</dbReference>
<dbReference type="PANTHER" id="PTHR13645">
    <property type="entry name" value="DEFENSIN"/>
    <property type="match status" value="1"/>
</dbReference>
<keyword evidence="8" id="KW-1015">Disulfide bond</keyword>
<feature type="chain" id="PRO_5002675233" description="Invertebrate defensins family profile domain-containing protein" evidence="9">
    <location>
        <begin position="22"/>
        <end position="94"/>
    </location>
</feature>
<name>A4VBA2_ERITN</name>
<evidence type="ECO:0000256" key="9">
    <source>
        <dbReference type="SAM" id="SignalP"/>
    </source>
</evidence>
<keyword evidence="5" id="KW-0391">Immunity</keyword>
<evidence type="ECO:0000256" key="8">
    <source>
        <dbReference type="ARBA" id="ARBA00023157"/>
    </source>
</evidence>
<keyword evidence="3" id="KW-0929">Antimicrobial</keyword>
<keyword evidence="7" id="KW-0044">Antibiotic</keyword>
<comment type="subcellular location">
    <subcellularLocation>
        <location evidence="1">Secreted</location>
    </subcellularLocation>
</comment>
<dbReference type="EMBL" id="AM706420">
    <property type="protein sequence ID" value="CAM92111.1"/>
    <property type="molecule type" value="mRNA"/>
</dbReference>
<reference evidence="11" key="1">
    <citation type="journal article" date="2007" name="BMC Genomics">
        <title>Analysis of the immune-inducible transcriptome from microbial stress resistant, rat-tailed maggots of the drone fly Eristalis tenax.</title>
        <authorList>
            <person name="Altincicek B."/>
            <person name="Vilcinskas A."/>
        </authorList>
    </citation>
    <scope>NUCLEOTIDE SEQUENCE</scope>
    <source>
        <strain evidence="11">12</strain>
    </source>
</reference>
<dbReference type="SUPFAM" id="SSF57095">
    <property type="entry name" value="Scorpion toxin-like"/>
    <property type="match status" value="1"/>
</dbReference>
<evidence type="ECO:0000256" key="6">
    <source>
        <dbReference type="ARBA" id="ARBA00022940"/>
    </source>
</evidence>
<feature type="domain" description="Invertebrate defensins family profile" evidence="10">
    <location>
        <begin position="54"/>
        <end position="94"/>
    </location>
</feature>
<dbReference type="Pfam" id="PF01097">
    <property type="entry name" value="Defensin_2"/>
    <property type="match status" value="1"/>
</dbReference>
<dbReference type="Gene3D" id="3.30.30.10">
    <property type="entry name" value="Knottin, scorpion toxin-like"/>
    <property type="match status" value="1"/>
</dbReference>
<organism evidence="11">
    <name type="scientific">Eristalis tenax</name>
    <name type="common">Drone fly</name>
    <name type="synonym">Musca tenax</name>
    <dbReference type="NCBI Taxonomy" id="198635"/>
    <lineage>
        <taxon>Eukaryota</taxon>
        <taxon>Metazoa</taxon>
        <taxon>Ecdysozoa</taxon>
        <taxon>Arthropoda</taxon>
        <taxon>Hexapoda</taxon>
        <taxon>Insecta</taxon>
        <taxon>Pterygota</taxon>
        <taxon>Neoptera</taxon>
        <taxon>Endopterygota</taxon>
        <taxon>Diptera</taxon>
        <taxon>Brachycera</taxon>
        <taxon>Muscomorpha</taxon>
        <taxon>Syrphoidea</taxon>
        <taxon>Syrphidae</taxon>
        <taxon>Eristalinae</taxon>
        <taxon>Eristalini</taxon>
        <taxon>Eristalis</taxon>
    </lineage>
</organism>
<evidence type="ECO:0000256" key="5">
    <source>
        <dbReference type="ARBA" id="ARBA00022859"/>
    </source>
</evidence>
<evidence type="ECO:0000256" key="2">
    <source>
        <dbReference type="ARBA" id="ARBA00022525"/>
    </source>
</evidence>
<dbReference type="GO" id="GO:0005615">
    <property type="term" value="C:extracellular space"/>
    <property type="evidence" value="ECO:0007669"/>
    <property type="project" value="TreeGrafter"/>
</dbReference>
<keyword evidence="6" id="KW-0211">Defensin</keyword>
<evidence type="ECO:0000256" key="7">
    <source>
        <dbReference type="ARBA" id="ARBA00023022"/>
    </source>
</evidence>
<keyword evidence="2" id="KW-0964">Secreted</keyword>
<sequence>MRASIAITFLFGLALCVVCSAVPVVDPEAAAELEFVGEHDLEAVADGTGLRQKRATCDLLSFLNVKDAACAAHCLAKGYRGGYCDGRKVCNCRR</sequence>